<evidence type="ECO:0000256" key="3">
    <source>
        <dbReference type="ARBA" id="ARBA00022963"/>
    </source>
</evidence>
<dbReference type="AlphaFoldDB" id="A0A9P7Q416"/>
<evidence type="ECO:0000313" key="6">
    <source>
        <dbReference type="EMBL" id="KAG6115640.1"/>
    </source>
</evidence>
<comment type="caution">
    <text evidence="6">The sequence shown here is derived from an EMBL/GenBank/DDBJ whole genome shotgun (WGS) entry which is preliminary data.</text>
</comment>
<proteinExistence type="predicted"/>
<dbReference type="GO" id="GO:0016042">
    <property type="term" value="P:lipid catabolic process"/>
    <property type="evidence" value="ECO:0007669"/>
    <property type="project" value="UniProtKB-KW"/>
</dbReference>
<keyword evidence="7" id="KW-1185">Reference proteome</keyword>
<sequence>MLVPPPLGPYDVAVKIMPVTDPARSTDPFVSTQPRPRQVRSRSSISSSPSKGRQLLLSAFLPIDIPHGDSPCPRTTVPYMTPRVAADYGNQAAEAGLPRDLYSLFGMEVCDYDKLFHHSGSSSSNRNTRPVKKYPVVLFTPGLQESRLLYGAGARSLASRGYVVITTDHPLEASFVEFPDGTFVQGRNLSSDDDSVKEMIVNVRTADLSFVIDQLHESTLMESLLGPHLSRSLDLEKIIVYGHSLGGAAAASLARADKRVLGGIDLDGQIVEPVRSLGVDKPFLLAGRQNHSAEDGTWNQFWPNLRGPRVEMAINGTAHASFTDRPLLVSALHLPEQALKGLEGLIGSLPGRCVESIVNDVLVGFFDYTLYRKDGGLRSLLKKYAPNVSFPRINL</sequence>
<organism evidence="6 7">
    <name type="scientific">Claviceps humidiphila</name>
    <dbReference type="NCBI Taxonomy" id="1294629"/>
    <lineage>
        <taxon>Eukaryota</taxon>
        <taxon>Fungi</taxon>
        <taxon>Dikarya</taxon>
        <taxon>Ascomycota</taxon>
        <taxon>Pezizomycotina</taxon>
        <taxon>Sordariomycetes</taxon>
        <taxon>Hypocreomycetidae</taxon>
        <taxon>Hypocreales</taxon>
        <taxon>Clavicipitaceae</taxon>
        <taxon>Claviceps</taxon>
    </lineage>
</organism>
<dbReference type="Proteomes" id="UP000732380">
    <property type="component" value="Unassembled WGS sequence"/>
</dbReference>
<evidence type="ECO:0000256" key="4">
    <source>
        <dbReference type="ARBA" id="ARBA00023098"/>
    </source>
</evidence>
<dbReference type="EC" id="3.1.1.47" evidence="1"/>
<feature type="compositionally biased region" description="Low complexity" evidence="5">
    <location>
        <begin position="31"/>
        <end position="51"/>
    </location>
</feature>
<name>A0A9P7Q416_9HYPO</name>
<evidence type="ECO:0000256" key="5">
    <source>
        <dbReference type="SAM" id="MobiDB-lite"/>
    </source>
</evidence>
<dbReference type="PANTHER" id="PTHR10272:SF14">
    <property type="entry name" value="PAF ACETYLHYDROLASE FAMILY PROTEIN"/>
    <property type="match status" value="1"/>
</dbReference>
<dbReference type="EMBL" id="SRQM01000214">
    <property type="protein sequence ID" value="KAG6115640.1"/>
    <property type="molecule type" value="Genomic_DNA"/>
</dbReference>
<keyword evidence="3" id="KW-0442">Lipid degradation</keyword>
<keyword evidence="4" id="KW-0443">Lipid metabolism</keyword>
<accession>A0A9P7Q416</accession>
<keyword evidence="2" id="KW-0378">Hydrolase</keyword>
<dbReference type="Pfam" id="PF03403">
    <property type="entry name" value="PAF-AH_p_II"/>
    <property type="match status" value="1"/>
</dbReference>
<evidence type="ECO:0000256" key="1">
    <source>
        <dbReference type="ARBA" id="ARBA00013201"/>
    </source>
</evidence>
<dbReference type="InterPro" id="IPR029058">
    <property type="entry name" value="AB_hydrolase_fold"/>
</dbReference>
<protein>
    <recommendedName>
        <fullName evidence="1">1-alkyl-2-acetylglycerophosphocholine esterase</fullName>
        <ecNumber evidence="1">3.1.1.47</ecNumber>
    </recommendedName>
</protein>
<reference evidence="6 7" key="1">
    <citation type="journal article" date="2020" name="bioRxiv">
        <title>Whole genome comparisons of ergot fungi reveals the divergence and evolution of species within the genus Claviceps are the result of varying mechanisms driving genome evolution and host range expansion.</title>
        <authorList>
            <person name="Wyka S.A."/>
            <person name="Mondo S.J."/>
            <person name="Liu M."/>
            <person name="Dettman J."/>
            <person name="Nalam V."/>
            <person name="Broders K.D."/>
        </authorList>
    </citation>
    <scope>NUCLEOTIDE SEQUENCE [LARGE SCALE GENOMIC DNA]</scope>
    <source>
        <strain evidence="6 7">LM576</strain>
    </source>
</reference>
<feature type="region of interest" description="Disordered" evidence="5">
    <location>
        <begin position="23"/>
        <end position="51"/>
    </location>
</feature>
<evidence type="ECO:0000256" key="2">
    <source>
        <dbReference type="ARBA" id="ARBA00022801"/>
    </source>
</evidence>
<gene>
    <name evidence="6" type="ORF">E4U13_002599</name>
</gene>
<dbReference type="SUPFAM" id="SSF53474">
    <property type="entry name" value="alpha/beta-Hydrolases"/>
    <property type="match status" value="1"/>
</dbReference>
<dbReference type="Gene3D" id="3.40.50.1820">
    <property type="entry name" value="alpha/beta hydrolase"/>
    <property type="match status" value="1"/>
</dbReference>
<dbReference type="GO" id="GO:0003847">
    <property type="term" value="F:1-alkyl-2-acetylglycerophosphocholine esterase activity"/>
    <property type="evidence" value="ECO:0007669"/>
    <property type="project" value="UniProtKB-EC"/>
</dbReference>
<dbReference type="PANTHER" id="PTHR10272">
    <property type="entry name" value="PLATELET-ACTIVATING FACTOR ACETYLHYDROLASE"/>
    <property type="match status" value="1"/>
</dbReference>
<evidence type="ECO:0000313" key="7">
    <source>
        <dbReference type="Proteomes" id="UP000732380"/>
    </source>
</evidence>